<gene>
    <name evidence="2" type="ORF">A3K06_03460</name>
</gene>
<evidence type="ECO:0000256" key="1">
    <source>
        <dbReference type="SAM" id="MobiDB-lite"/>
    </source>
</evidence>
<dbReference type="EMBL" id="MFEG01000024">
    <property type="protein sequence ID" value="OGE75826.1"/>
    <property type="molecule type" value="Genomic_DNA"/>
</dbReference>
<feature type="region of interest" description="Disordered" evidence="1">
    <location>
        <begin position="165"/>
        <end position="189"/>
    </location>
</feature>
<dbReference type="AlphaFoldDB" id="A0A1F5NDU7"/>
<name>A0A1F5NDU7_9BACT</name>
<evidence type="ECO:0008006" key="4">
    <source>
        <dbReference type="Google" id="ProtNLM"/>
    </source>
</evidence>
<comment type="caution">
    <text evidence="2">The sequence shown here is derived from an EMBL/GenBank/DDBJ whole genome shotgun (WGS) entry which is preliminary data.</text>
</comment>
<dbReference type="Proteomes" id="UP000176547">
    <property type="component" value="Unassembled WGS sequence"/>
</dbReference>
<protein>
    <recommendedName>
        <fullName evidence="4">50S ribosomal protein L7/L12</fullName>
    </recommendedName>
</protein>
<evidence type="ECO:0000313" key="2">
    <source>
        <dbReference type="EMBL" id="OGE75826.1"/>
    </source>
</evidence>
<organism evidence="2 3">
    <name type="scientific">Candidatus Doudnabacteria bacterium RIFCSPHIGHO2_01_52_17</name>
    <dbReference type="NCBI Taxonomy" id="1817820"/>
    <lineage>
        <taxon>Bacteria</taxon>
        <taxon>Candidatus Doudnaibacteriota</taxon>
    </lineage>
</organism>
<evidence type="ECO:0000313" key="3">
    <source>
        <dbReference type="Proteomes" id="UP000176547"/>
    </source>
</evidence>
<reference evidence="2 3" key="1">
    <citation type="journal article" date="2016" name="Nat. Commun.">
        <title>Thousands of microbial genomes shed light on interconnected biogeochemical processes in an aquifer system.</title>
        <authorList>
            <person name="Anantharaman K."/>
            <person name="Brown C.T."/>
            <person name="Hug L.A."/>
            <person name="Sharon I."/>
            <person name="Castelle C.J."/>
            <person name="Probst A.J."/>
            <person name="Thomas B.C."/>
            <person name="Singh A."/>
            <person name="Wilkins M.J."/>
            <person name="Karaoz U."/>
            <person name="Brodie E.L."/>
            <person name="Williams K.H."/>
            <person name="Hubbard S.S."/>
            <person name="Banfield J.F."/>
        </authorList>
    </citation>
    <scope>NUCLEOTIDE SEQUENCE [LARGE SCALE GENOMIC DNA]</scope>
</reference>
<sequence length="189" mass="20436">MLDSAEKNIQSARQILREMMGSRPAPMVALERAKVMTVASAGKIIEGVFDGQNMMGPDGKKYPVPANYASKSKLVEGDVLKLTIADDGSFIYKQIGPVERLKKIGILTQAESGEYRVIVDGKTYKVLLASLTYFKAENGDEITVVVPRDQDAEWAAVENVIKKAGEMGGTDSAPAPARDVDSDLELGEE</sequence>
<accession>A0A1F5NDU7</accession>
<proteinExistence type="predicted"/>